<feature type="transmembrane region" description="Helical" evidence="1">
    <location>
        <begin position="245"/>
        <end position="265"/>
    </location>
</feature>
<accession>A0A0I9SD78</accession>
<dbReference type="KEGG" id="bfb:VU15_07825"/>
<dbReference type="RefSeq" id="WP_032573073.1">
    <property type="nucleotide sequence ID" value="NZ_CP011073.1"/>
</dbReference>
<feature type="transmembrane region" description="Helical" evidence="1">
    <location>
        <begin position="132"/>
        <end position="162"/>
    </location>
</feature>
<feature type="transmembrane region" description="Helical" evidence="1">
    <location>
        <begin position="91"/>
        <end position="112"/>
    </location>
</feature>
<feature type="transmembrane region" description="Helical" evidence="1">
    <location>
        <begin position="271"/>
        <end position="288"/>
    </location>
</feature>
<reference evidence="2" key="2">
    <citation type="submission" date="2014-07" db="EMBL/GenBank/DDBJ databases">
        <title>Genetics and epidemiology of antimicrobial resistance in B. fragilis group.</title>
        <authorList>
            <person name="Sydenham T.V."/>
            <person name="Hasman H."/>
            <person name="Kemp M."/>
            <person name="Justesen U.S."/>
        </authorList>
    </citation>
    <scope>NUCLEOTIDE SEQUENCE [LARGE SCALE GENOMIC DNA]</scope>
    <source>
        <strain evidence="2">DCMOUH0018B</strain>
    </source>
</reference>
<feature type="transmembrane region" description="Helical" evidence="1">
    <location>
        <begin position="300"/>
        <end position="324"/>
    </location>
</feature>
<evidence type="ECO:0000313" key="2">
    <source>
        <dbReference type="EMBL" id="KFX76086.1"/>
    </source>
</evidence>
<feature type="transmembrane region" description="Helical" evidence="1">
    <location>
        <begin position="169"/>
        <end position="188"/>
    </location>
</feature>
<name>A0A0I9SD78_BACFG</name>
<dbReference type="Pfam" id="PF14897">
    <property type="entry name" value="EpsG"/>
    <property type="match status" value="1"/>
</dbReference>
<evidence type="ECO:0000256" key="1">
    <source>
        <dbReference type="SAM" id="Phobius"/>
    </source>
</evidence>
<sequence>MKVYVLKYSTVGWVIALFIFIIAFWGVRYNSDWEGYSYFYTHSDQSPDIAFGMLSDIFVGYDFEYYYLYRFHIIVMSLAFLFFTSKFTDRYLFIVLTILLFSYVTFGNQIRYYVAFPLALLSVYYLFVKKKFILHFMFATLAILNHSAIIVFFLCFYLILLLYNYFSKYLVLLATLVNIICLFVFKILKGYISGHFDAYFETEQESSLLGGLYSIFQCVLILFCIYCMIKSLKLRASSILKDRKFIFLYLLSFCTSFFLILPSFTMQIINNRYITPLITVWIIFFLYIKDNEKNARIKRLCNIYIFIIIFIRVIWVYILPILLFHENIYTIESLVMLNSYEM</sequence>
<comment type="caution">
    <text evidence="2">The sequence shown here is derived from an EMBL/GenBank/DDBJ whole genome shotgun (WGS) entry which is preliminary data.</text>
</comment>
<evidence type="ECO:0008006" key="3">
    <source>
        <dbReference type="Google" id="ProtNLM"/>
    </source>
</evidence>
<gene>
    <name evidence="2" type="ORF">EE52_0203095</name>
</gene>
<organism evidence="2">
    <name type="scientific">Bacteroides fragilis</name>
    <dbReference type="NCBI Taxonomy" id="817"/>
    <lineage>
        <taxon>Bacteria</taxon>
        <taxon>Pseudomonadati</taxon>
        <taxon>Bacteroidota</taxon>
        <taxon>Bacteroidia</taxon>
        <taxon>Bacteroidales</taxon>
        <taxon>Bacteroidaceae</taxon>
        <taxon>Bacteroides</taxon>
    </lineage>
</organism>
<keyword evidence="1" id="KW-1133">Transmembrane helix</keyword>
<keyword evidence="1" id="KW-0812">Transmembrane</keyword>
<reference evidence="2" key="1">
    <citation type="book" date="2014" name="THE 24TH EUROPEAN CONGRESS OF CLINICAL MICROBIOLOGY AND INFECTIOUS DISEASES" publisher="ECCMID 2014" city="Barcelona, Spain">
        <title>Identification of resistance genes in three multidrug-resistant Bacteroides fragilis isolates by whole genome sequencing.</title>
        <editorList>
            <person name="Unknown"/>
            <person name="A."/>
        </editorList>
        <authorList>
            <person name="Sydenham T.V."/>
            <person name="Hasman H."/>
            <person name="Wang M."/>
            <person name="Soki J."/>
            <person name="Nagy E."/>
            <person name="Justesen U.S."/>
        </authorList>
    </citation>
    <scope>NUCLEOTIDE SEQUENCE</scope>
    <source>
        <strain evidence="2">DCMOUH0018B</strain>
    </source>
</reference>
<dbReference type="PATRIC" id="fig|817.53.peg.659"/>
<protein>
    <recommendedName>
        <fullName evidence="3">EpsG family protein</fullName>
    </recommendedName>
</protein>
<feature type="transmembrane region" description="Helical" evidence="1">
    <location>
        <begin position="5"/>
        <end position="27"/>
    </location>
</feature>
<proteinExistence type="predicted"/>
<keyword evidence="1" id="KW-0472">Membrane</keyword>
<feature type="transmembrane region" description="Helical" evidence="1">
    <location>
        <begin position="208"/>
        <end position="229"/>
    </location>
</feature>
<dbReference type="AlphaFoldDB" id="A0A0I9SD78"/>
<dbReference type="InterPro" id="IPR049458">
    <property type="entry name" value="EpsG-like"/>
</dbReference>
<dbReference type="EMBL" id="JMZZ02000040">
    <property type="protein sequence ID" value="KFX76086.1"/>
    <property type="molecule type" value="Genomic_DNA"/>
</dbReference>
<feature type="transmembrane region" description="Helical" evidence="1">
    <location>
        <begin position="65"/>
        <end position="84"/>
    </location>
</feature>